<gene>
    <name evidence="2" type="ORF">SDC9_23484</name>
</gene>
<feature type="compositionally biased region" description="Low complexity" evidence="1">
    <location>
        <begin position="35"/>
        <end position="44"/>
    </location>
</feature>
<evidence type="ECO:0000313" key="2">
    <source>
        <dbReference type="EMBL" id="MPL77627.1"/>
    </source>
</evidence>
<name>A0A644UF91_9ZZZZ</name>
<feature type="region of interest" description="Disordered" evidence="1">
    <location>
        <begin position="1"/>
        <end position="52"/>
    </location>
</feature>
<dbReference type="EMBL" id="VSSQ01000108">
    <property type="protein sequence ID" value="MPL77627.1"/>
    <property type="molecule type" value="Genomic_DNA"/>
</dbReference>
<feature type="compositionally biased region" description="Polar residues" evidence="1">
    <location>
        <begin position="1"/>
        <end position="10"/>
    </location>
</feature>
<protein>
    <submittedName>
        <fullName evidence="2">Uncharacterized protein</fullName>
    </submittedName>
</protein>
<accession>A0A644UF91</accession>
<sequence>MFNSNFTAMSKKTKPAQAMGAPSGELPEETKSAIEAAAEQAETETPIRTMQADPAEVRELRREVEQLRAQVAKAPQSLDEQINYFQRKQQLVSRLNSLNSSILTLEKHGEEVRKEAEEDVFSSEVYALRLSSKKGYSSEEEVFKFRNPTVITELLNFVLSRMIEKREAIENEIIS</sequence>
<comment type="caution">
    <text evidence="2">The sequence shown here is derived from an EMBL/GenBank/DDBJ whole genome shotgun (WGS) entry which is preliminary data.</text>
</comment>
<reference evidence="2" key="1">
    <citation type="submission" date="2019-08" db="EMBL/GenBank/DDBJ databases">
        <authorList>
            <person name="Kucharzyk K."/>
            <person name="Murdoch R.W."/>
            <person name="Higgins S."/>
            <person name="Loffler F."/>
        </authorList>
    </citation>
    <scope>NUCLEOTIDE SEQUENCE</scope>
</reference>
<organism evidence="2">
    <name type="scientific">bioreactor metagenome</name>
    <dbReference type="NCBI Taxonomy" id="1076179"/>
    <lineage>
        <taxon>unclassified sequences</taxon>
        <taxon>metagenomes</taxon>
        <taxon>ecological metagenomes</taxon>
    </lineage>
</organism>
<proteinExistence type="predicted"/>
<evidence type="ECO:0000256" key="1">
    <source>
        <dbReference type="SAM" id="MobiDB-lite"/>
    </source>
</evidence>
<dbReference type="AlphaFoldDB" id="A0A644UF91"/>